<feature type="transmembrane region" description="Helical" evidence="1">
    <location>
        <begin position="119"/>
        <end position="139"/>
    </location>
</feature>
<proteinExistence type="predicted"/>
<keyword evidence="3" id="KW-1185">Reference proteome</keyword>
<dbReference type="RefSeq" id="WP_101330069.1">
    <property type="nucleotide sequence ID" value="NZ_PJNH01000001.1"/>
</dbReference>
<comment type="caution">
    <text evidence="2">The sequence shown here is derived from an EMBL/GenBank/DDBJ whole genome shotgun (WGS) entry which is preliminary data.</text>
</comment>
<dbReference type="OrthoDB" id="1443299at2"/>
<organism evidence="2 3">
    <name type="scientific">Halalkalibacillus sediminis</name>
    <dbReference type="NCBI Taxonomy" id="2018042"/>
    <lineage>
        <taxon>Bacteria</taxon>
        <taxon>Bacillati</taxon>
        <taxon>Bacillota</taxon>
        <taxon>Bacilli</taxon>
        <taxon>Bacillales</taxon>
        <taxon>Bacillaceae</taxon>
        <taxon>Halalkalibacillus</taxon>
    </lineage>
</organism>
<sequence length="151" mass="17908">MKRFQIALIVGVVSATAMGTYLYWIEQMTGKQLYTLLMNIDFIYQPDDNMNSQLFAVFEFSLHVLVAIIMVLIYLFMIQREFFKNRRFELAAIITFVAFLTYFPLTILAQTETPAITDFVAISDWFLAHVIFFFIFYYFTEFLMKKVNFNI</sequence>
<protein>
    <submittedName>
        <fullName evidence="2">Uncharacterized protein</fullName>
    </submittedName>
</protein>
<feature type="transmembrane region" description="Helical" evidence="1">
    <location>
        <begin position="88"/>
        <end position="107"/>
    </location>
</feature>
<feature type="transmembrane region" description="Helical" evidence="1">
    <location>
        <begin position="7"/>
        <end position="25"/>
    </location>
</feature>
<dbReference type="Proteomes" id="UP000243524">
    <property type="component" value="Unassembled WGS sequence"/>
</dbReference>
<keyword evidence="1" id="KW-0472">Membrane</keyword>
<keyword evidence="1" id="KW-1133">Transmembrane helix</keyword>
<dbReference type="AlphaFoldDB" id="A0A2I0QVG8"/>
<name>A0A2I0QVG8_9BACI</name>
<gene>
    <name evidence="2" type="ORF">CEY16_00775</name>
</gene>
<evidence type="ECO:0000256" key="1">
    <source>
        <dbReference type="SAM" id="Phobius"/>
    </source>
</evidence>
<accession>A0A2I0QVG8</accession>
<feature type="transmembrane region" description="Helical" evidence="1">
    <location>
        <begin position="54"/>
        <end position="76"/>
    </location>
</feature>
<reference evidence="2 3" key="1">
    <citation type="submission" date="2017-06" db="EMBL/GenBank/DDBJ databases">
        <title>the draft geome sequence of Illustriluteabacillus marina B3227.</title>
        <authorList>
            <person name="He R.-H."/>
            <person name="Du Z.-J."/>
        </authorList>
    </citation>
    <scope>NUCLEOTIDE SEQUENCE [LARGE SCALE GENOMIC DNA]</scope>
    <source>
        <strain evidence="2 3">B3227</strain>
    </source>
</reference>
<keyword evidence="1" id="KW-0812">Transmembrane</keyword>
<dbReference type="EMBL" id="PJNH01000001">
    <property type="protein sequence ID" value="PKR78325.1"/>
    <property type="molecule type" value="Genomic_DNA"/>
</dbReference>
<evidence type="ECO:0000313" key="3">
    <source>
        <dbReference type="Proteomes" id="UP000243524"/>
    </source>
</evidence>
<evidence type="ECO:0000313" key="2">
    <source>
        <dbReference type="EMBL" id="PKR78325.1"/>
    </source>
</evidence>